<dbReference type="AlphaFoldDB" id="A0A438GNN1"/>
<evidence type="ECO:0000313" key="4">
    <source>
        <dbReference type="Proteomes" id="UP000288805"/>
    </source>
</evidence>
<dbReference type="Pfam" id="PF00481">
    <property type="entry name" value="PP2C"/>
    <property type="match status" value="1"/>
</dbReference>
<feature type="region of interest" description="Disordered" evidence="1">
    <location>
        <begin position="395"/>
        <end position="420"/>
    </location>
</feature>
<dbReference type="Gene3D" id="3.60.40.10">
    <property type="entry name" value="PPM-type phosphatase domain"/>
    <property type="match status" value="1"/>
</dbReference>
<name>A0A438GNN1_VITVI</name>
<gene>
    <name evidence="3" type="primary">Os11g0109000_0</name>
    <name evidence="3" type="ORF">CK203_058285</name>
</gene>
<dbReference type="PROSITE" id="PS51746">
    <property type="entry name" value="PPM_2"/>
    <property type="match status" value="1"/>
</dbReference>
<proteinExistence type="predicted"/>
<dbReference type="InterPro" id="IPR015655">
    <property type="entry name" value="PP2C"/>
</dbReference>
<dbReference type="Proteomes" id="UP000288805">
    <property type="component" value="Unassembled WGS sequence"/>
</dbReference>
<dbReference type="InterPro" id="IPR036457">
    <property type="entry name" value="PPM-type-like_dom_sf"/>
</dbReference>
<sequence>MGACCGREKKFEGVVGGEVDDVEDAGDVRVEDGGSRVRLGGNSMYTSMFSQGGRKGINQDAMTVWELLLMGLQSFSSVCELMSSQHDFSGEKGMFFCAVLDGHGPSGHHVAGLIRDILPSRLSSAFKLSLPNSSKCDSDIVHGNHKDDSKDSHENKNFEYPPFPLWKASLIKSFEEMDEELGSNSTFDSFCSGTTAVTVIKQEDHLIIANLGDSRAVLCTRGNRNQLVPVQLTVDLKPNLPSEAERIKNCKGRVFALPDESGVYRLWMPDQNSPGLAMTRAFGDFCLKDYGLISIPDVSYRKLTDKDEFVVLASDGVWDVLSNSEVIRIVASAKKRSMAAQLLVDRAVREWKIKYPGCKTDDCAVICLFLKTPPLSTKSTSKNGRDGVNNHQQLAVSQRSATTRSQQGCESTKANSKEEYSALQGVTRENSLLSLPRFSTVLGRRRSTNQVR</sequence>
<dbReference type="SMART" id="SM00332">
    <property type="entry name" value="PP2Cc"/>
    <property type="match status" value="1"/>
</dbReference>
<feature type="compositionally biased region" description="Polar residues" evidence="1">
    <location>
        <begin position="395"/>
        <end position="414"/>
    </location>
</feature>
<feature type="domain" description="PPM-type phosphatase" evidence="2">
    <location>
        <begin position="45"/>
        <end position="370"/>
    </location>
</feature>
<dbReference type="SUPFAM" id="SSF81606">
    <property type="entry name" value="PP2C-like"/>
    <property type="match status" value="1"/>
</dbReference>
<comment type="caution">
    <text evidence="3">The sequence shown here is derived from an EMBL/GenBank/DDBJ whole genome shotgun (WGS) entry which is preliminary data.</text>
</comment>
<reference evidence="3 4" key="1">
    <citation type="journal article" date="2018" name="PLoS Genet.">
        <title>Population sequencing reveals clonal diversity and ancestral inbreeding in the grapevine cultivar Chardonnay.</title>
        <authorList>
            <person name="Roach M.J."/>
            <person name="Johnson D.L."/>
            <person name="Bohlmann J."/>
            <person name="van Vuuren H.J."/>
            <person name="Jones S.J."/>
            <person name="Pretorius I.S."/>
            <person name="Schmidt S.A."/>
            <person name="Borneman A.R."/>
        </authorList>
    </citation>
    <scope>NUCLEOTIDE SEQUENCE [LARGE SCALE GENOMIC DNA]</scope>
    <source>
        <strain evidence="4">cv. Chardonnay</strain>
        <tissue evidence="3">Leaf</tissue>
    </source>
</reference>
<evidence type="ECO:0000256" key="1">
    <source>
        <dbReference type="SAM" id="MobiDB-lite"/>
    </source>
</evidence>
<dbReference type="EMBL" id="QGNW01000383">
    <property type="protein sequence ID" value="RVW73784.1"/>
    <property type="molecule type" value="Genomic_DNA"/>
</dbReference>
<dbReference type="CDD" id="cd00143">
    <property type="entry name" value="PP2Cc"/>
    <property type="match status" value="1"/>
</dbReference>
<evidence type="ECO:0000259" key="2">
    <source>
        <dbReference type="PROSITE" id="PS51746"/>
    </source>
</evidence>
<dbReference type="InterPro" id="IPR001932">
    <property type="entry name" value="PPM-type_phosphatase-like_dom"/>
</dbReference>
<dbReference type="PANTHER" id="PTHR47992">
    <property type="entry name" value="PROTEIN PHOSPHATASE"/>
    <property type="match status" value="1"/>
</dbReference>
<accession>A0A438GNN1</accession>
<dbReference type="GO" id="GO:0004722">
    <property type="term" value="F:protein serine/threonine phosphatase activity"/>
    <property type="evidence" value="ECO:0007669"/>
    <property type="project" value="InterPro"/>
</dbReference>
<evidence type="ECO:0000313" key="3">
    <source>
        <dbReference type="EMBL" id="RVW73784.1"/>
    </source>
</evidence>
<protein>
    <recommendedName>
        <fullName evidence="2">PPM-type phosphatase domain-containing protein</fullName>
    </recommendedName>
</protein>
<organism evidence="3 4">
    <name type="scientific">Vitis vinifera</name>
    <name type="common">Grape</name>
    <dbReference type="NCBI Taxonomy" id="29760"/>
    <lineage>
        <taxon>Eukaryota</taxon>
        <taxon>Viridiplantae</taxon>
        <taxon>Streptophyta</taxon>
        <taxon>Embryophyta</taxon>
        <taxon>Tracheophyta</taxon>
        <taxon>Spermatophyta</taxon>
        <taxon>Magnoliopsida</taxon>
        <taxon>eudicotyledons</taxon>
        <taxon>Gunneridae</taxon>
        <taxon>Pentapetalae</taxon>
        <taxon>rosids</taxon>
        <taxon>Vitales</taxon>
        <taxon>Vitaceae</taxon>
        <taxon>Viteae</taxon>
        <taxon>Vitis</taxon>
    </lineage>
</organism>